<evidence type="ECO:0000256" key="3">
    <source>
        <dbReference type="ARBA" id="ARBA00023163"/>
    </source>
</evidence>
<dbReference type="InterPro" id="IPR009057">
    <property type="entry name" value="Homeodomain-like_sf"/>
</dbReference>
<dbReference type="Gene3D" id="1.10.357.10">
    <property type="entry name" value="Tetracycline Repressor, domain 2"/>
    <property type="match status" value="1"/>
</dbReference>
<dbReference type="SUPFAM" id="SSF46689">
    <property type="entry name" value="Homeodomain-like"/>
    <property type="match status" value="1"/>
</dbReference>
<feature type="domain" description="HTH tetR-type" evidence="5">
    <location>
        <begin position="14"/>
        <end position="74"/>
    </location>
</feature>
<dbReference type="GO" id="GO:0000976">
    <property type="term" value="F:transcription cis-regulatory region binding"/>
    <property type="evidence" value="ECO:0007669"/>
    <property type="project" value="TreeGrafter"/>
</dbReference>
<dbReference type="InterPro" id="IPR050109">
    <property type="entry name" value="HTH-type_TetR-like_transc_reg"/>
</dbReference>
<keyword evidence="7" id="KW-1185">Reference proteome</keyword>
<accession>A0AAE4CAF6</accession>
<evidence type="ECO:0000313" key="6">
    <source>
        <dbReference type="EMBL" id="MDR7277003.1"/>
    </source>
</evidence>
<dbReference type="SUPFAM" id="SSF48498">
    <property type="entry name" value="Tetracyclin repressor-like, C-terminal domain"/>
    <property type="match status" value="1"/>
</dbReference>
<dbReference type="PANTHER" id="PTHR30055">
    <property type="entry name" value="HTH-TYPE TRANSCRIPTIONAL REGULATOR RUTR"/>
    <property type="match status" value="1"/>
</dbReference>
<reference evidence="6" key="1">
    <citation type="submission" date="2023-07" db="EMBL/GenBank/DDBJ databases">
        <title>Sequencing the genomes of 1000 actinobacteria strains.</title>
        <authorList>
            <person name="Klenk H.-P."/>
        </authorList>
    </citation>
    <scope>NUCLEOTIDE SEQUENCE</scope>
    <source>
        <strain evidence="6">DSM 44707</strain>
    </source>
</reference>
<dbReference type="AlphaFoldDB" id="A0AAE4CAF6"/>
<dbReference type="GO" id="GO:0003700">
    <property type="term" value="F:DNA-binding transcription factor activity"/>
    <property type="evidence" value="ECO:0007669"/>
    <property type="project" value="TreeGrafter"/>
</dbReference>
<sequence length="201" mass="21991">MTTTPARATRRRGDELTRAIYLATLAELAETSFDKLSFDRVAARAGTGKGGIYRRWASPADLVLAALTDPLCGFPDTPDPRTGSLRTDLLTLLRGFAHALDEPHGRALRPLMAQRARHPHLYERIRDLVFRPRQEMILGVLRTAVDRGEARPGAVTPRIAALGPRLVLASHMDAGPVPDTETTAIVDEILIPLIRPLSPTP</sequence>
<keyword evidence="2 4" id="KW-0238">DNA-binding</keyword>
<name>A0AAE4CAF6_9ACTN</name>
<evidence type="ECO:0000256" key="4">
    <source>
        <dbReference type="PROSITE-ProRule" id="PRU00335"/>
    </source>
</evidence>
<gene>
    <name evidence="6" type="ORF">J2S41_003781</name>
</gene>
<dbReference type="RefSeq" id="WP_310369207.1">
    <property type="nucleotide sequence ID" value="NZ_JAVDYB010000001.1"/>
</dbReference>
<dbReference type="EMBL" id="JAVDYB010000001">
    <property type="protein sequence ID" value="MDR7277003.1"/>
    <property type="molecule type" value="Genomic_DNA"/>
</dbReference>
<evidence type="ECO:0000259" key="5">
    <source>
        <dbReference type="PROSITE" id="PS50977"/>
    </source>
</evidence>
<dbReference type="PROSITE" id="PS50977">
    <property type="entry name" value="HTH_TETR_2"/>
    <property type="match status" value="1"/>
</dbReference>
<dbReference type="Pfam" id="PF00440">
    <property type="entry name" value="TetR_N"/>
    <property type="match status" value="1"/>
</dbReference>
<feature type="DNA-binding region" description="H-T-H motif" evidence="4">
    <location>
        <begin position="37"/>
        <end position="56"/>
    </location>
</feature>
<dbReference type="PANTHER" id="PTHR30055:SF225">
    <property type="entry name" value="TRANSCRIPTIONAL REGULATORY PROTEIN-RELATED"/>
    <property type="match status" value="1"/>
</dbReference>
<keyword evidence="1" id="KW-0805">Transcription regulation</keyword>
<dbReference type="InterPro" id="IPR011075">
    <property type="entry name" value="TetR_C"/>
</dbReference>
<proteinExistence type="predicted"/>
<evidence type="ECO:0000256" key="1">
    <source>
        <dbReference type="ARBA" id="ARBA00023015"/>
    </source>
</evidence>
<protein>
    <submittedName>
        <fullName evidence="6">AcrR family transcriptional regulator</fullName>
    </submittedName>
</protein>
<dbReference type="InterPro" id="IPR001647">
    <property type="entry name" value="HTH_TetR"/>
</dbReference>
<organism evidence="6 7">
    <name type="scientific">Catenuloplanes atrovinosus</name>
    <dbReference type="NCBI Taxonomy" id="137266"/>
    <lineage>
        <taxon>Bacteria</taxon>
        <taxon>Bacillati</taxon>
        <taxon>Actinomycetota</taxon>
        <taxon>Actinomycetes</taxon>
        <taxon>Micromonosporales</taxon>
        <taxon>Micromonosporaceae</taxon>
        <taxon>Catenuloplanes</taxon>
    </lineage>
</organism>
<dbReference type="Proteomes" id="UP001183643">
    <property type="component" value="Unassembled WGS sequence"/>
</dbReference>
<dbReference type="InterPro" id="IPR036271">
    <property type="entry name" value="Tet_transcr_reg_TetR-rel_C_sf"/>
</dbReference>
<dbReference type="Gene3D" id="1.10.10.60">
    <property type="entry name" value="Homeodomain-like"/>
    <property type="match status" value="1"/>
</dbReference>
<keyword evidence="3" id="KW-0804">Transcription</keyword>
<comment type="caution">
    <text evidence="6">The sequence shown here is derived from an EMBL/GenBank/DDBJ whole genome shotgun (WGS) entry which is preliminary data.</text>
</comment>
<evidence type="ECO:0000256" key="2">
    <source>
        <dbReference type="ARBA" id="ARBA00023125"/>
    </source>
</evidence>
<dbReference type="Pfam" id="PF16859">
    <property type="entry name" value="TetR_C_11"/>
    <property type="match status" value="1"/>
</dbReference>
<evidence type="ECO:0000313" key="7">
    <source>
        <dbReference type="Proteomes" id="UP001183643"/>
    </source>
</evidence>